<dbReference type="NCBIfam" id="TIGR00132">
    <property type="entry name" value="gatA"/>
    <property type="match status" value="1"/>
</dbReference>
<dbReference type="EC" id="6.3.5.7" evidence="8"/>
<evidence type="ECO:0000313" key="11">
    <source>
        <dbReference type="Proteomes" id="UP000617951"/>
    </source>
</evidence>
<dbReference type="HAMAP" id="MF_00120">
    <property type="entry name" value="GatA"/>
    <property type="match status" value="1"/>
</dbReference>
<comment type="catalytic activity">
    <reaction evidence="7 8">
        <text>L-glutamyl-tRNA(Gln) + L-glutamine + ATP + H2O = L-glutaminyl-tRNA(Gln) + L-glutamate + ADP + phosphate + H(+)</text>
        <dbReference type="Rhea" id="RHEA:17521"/>
        <dbReference type="Rhea" id="RHEA-COMP:9681"/>
        <dbReference type="Rhea" id="RHEA-COMP:9684"/>
        <dbReference type="ChEBI" id="CHEBI:15377"/>
        <dbReference type="ChEBI" id="CHEBI:15378"/>
        <dbReference type="ChEBI" id="CHEBI:29985"/>
        <dbReference type="ChEBI" id="CHEBI:30616"/>
        <dbReference type="ChEBI" id="CHEBI:43474"/>
        <dbReference type="ChEBI" id="CHEBI:58359"/>
        <dbReference type="ChEBI" id="CHEBI:78520"/>
        <dbReference type="ChEBI" id="CHEBI:78521"/>
        <dbReference type="ChEBI" id="CHEBI:456216"/>
        <dbReference type="EC" id="6.3.5.7"/>
    </reaction>
</comment>
<dbReference type="InterPro" id="IPR023631">
    <property type="entry name" value="Amidase_dom"/>
</dbReference>
<comment type="caution">
    <text evidence="10">The sequence shown here is derived from an EMBL/GenBank/DDBJ whole genome shotgun (WGS) entry which is preliminary data.</text>
</comment>
<protein>
    <recommendedName>
        <fullName evidence="8">Glutamyl-tRNA(Gln) amidotransferase subunit A</fullName>
        <shortName evidence="8">Glu-ADT subunit A</shortName>
        <ecNumber evidence="8">6.3.5.7</ecNumber>
    </recommendedName>
</protein>
<proteinExistence type="inferred from homology"/>
<keyword evidence="2 8" id="KW-0436">Ligase</keyword>
<comment type="function">
    <text evidence="6 8">Allows the formation of correctly charged Gln-tRNA(Gln) through the transamidation of misacylated Glu-tRNA(Gln) in organisms which lack glutaminyl-tRNA synthetase. The reaction takes place in the presence of glutamine and ATP through an activated gamma-phospho-Glu-tRNA(Gln).</text>
</comment>
<organism evidence="10 11">
    <name type="scientific">Guopingia tenuis</name>
    <dbReference type="NCBI Taxonomy" id="2763656"/>
    <lineage>
        <taxon>Bacteria</taxon>
        <taxon>Bacillati</taxon>
        <taxon>Bacillota</taxon>
        <taxon>Clostridia</taxon>
        <taxon>Christensenellales</taxon>
        <taxon>Christensenellaceae</taxon>
        <taxon>Guopingia</taxon>
    </lineage>
</organism>
<evidence type="ECO:0000256" key="7">
    <source>
        <dbReference type="ARBA" id="ARBA00047407"/>
    </source>
</evidence>
<keyword evidence="4 8" id="KW-0067">ATP-binding</keyword>
<feature type="active site" description="Acyl-ester intermediate" evidence="8">
    <location>
        <position position="171"/>
    </location>
</feature>
<evidence type="ECO:0000256" key="2">
    <source>
        <dbReference type="ARBA" id="ARBA00022598"/>
    </source>
</evidence>
<dbReference type="AlphaFoldDB" id="A0A926HWI4"/>
<dbReference type="Pfam" id="PF01425">
    <property type="entry name" value="Amidase"/>
    <property type="match status" value="1"/>
</dbReference>
<keyword evidence="5 8" id="KW-0648">Protein biosynthesis</keyword>
<dbReference type="PROSITE" id="PS00571">
    <property type="entry name" value="AMIDASES"/>
    <property type="match status" value="1"/>
</dbReference>
<evidence type="ECO:0000256" key="4">
    <source>
        <dbReference type="ARBA" id="ARBA00022840"/>
    </source>
</evidence>
<evidence type="ECO:0000259" key="9">
    <source>
        <dbReference type="Pfam" id="PF01425"/>
    </source>
</evidence>
<dbReference type="PANTHER" id="PTHR11895">
    <property type="entry name" value="TRANSAMIDASE"/>
    <property type="match status" value="1"/>
</dbReference>
<feature type="active site" description="Charge relay system" evidence="8">
    <location>
        <position position="74"/>
    </location>
</feature>
<dbReference type="SUPFAM" id="SSF75304">
    <property type="entry name" value="Amidase signature (AS) enzymes"/>
    <property type="match status" value="1"/>
</dbReference>
<feature type="domain" description="Amidase" evidence="9">
    <location>
        <begin position="19"/>
        <end position="460"/>
    </location>
</feature>
<dbReference type="Gene3D" id="3.90.1300.10">
    <property type="entry name" value="Amidase signature (AS) domain"/>
    <property type="match status" value="1"/>
</dbReference>
<evidence type="ECO:0000256" key="8">
    <source>
        <dbReference type="HAMAP-Rule" id="MF_00120"/>
    </source>
</evidence>
<dbReference type="GO" id="GO:0030956">
    <property type="term" value="C:glutamyl-tRNA(Gln) amidotransferase complex"/>
    <property type="evidence" value="ECO:0007669"/>
    <property type="project" value="InterPro"/>
</dbReference>
<feature type="active site" description="Charge relay system" evidence="8">
    <location>
        <position position="147"/>
    </location>
</feature>
<keyword evidence="11" id="KW-1185">Reference proteome</keyword>
<dbReference type="GO" id="GO:0050567">
    <property type="term" value="F:glutaminyl-tRNA synthase (glutamine-hydrolyzing) activity"/>
    <property type="evidence" value="ECO:0007669"/>
    <property type="project" value="UniProtKB-UniRule"/>
</dbReference>
<name>A0A926HWI4_9FIRM</name>
<sequence>MTATALKAAMEAGELSSREATEAYLTAIEEREKDIRAYLTITPKTALAQADAADKRRGRGEALSPLDGIPGAIKDNICTKNVRTTCASRMLENFVPPYDATVMGKLSGIAMLGKLNMDEFAMGSSTENSFYQITHNPRDLSRVPGGSSGGSAAAVAAGEAAFALGSDTGGSIRQPAAFCGVVGLKPTYGVVSRFGLIAFASSLDQIGTLTRDVRDGALLLNAIAGHDPKDATSVKREYSDFGAQIGREIRGMRVALPKEYFGEGLHPEVKEAVLAAAKKLEGQGAEIVETSMPSLEHALAAYYVISCAEASSNLARFDGVKYGFRAEGYENINELYDKSRSEGFGREVKRRILLGSFVLSAGYYDAYYKKAMQVRTLVKRDFDRILSENDLILSPVAPTAAYKIGEKIDDPLTMYMGDAYTVPVNIAGLPAVSLPCGTDGAGLPVGAQLIGKPFSEAEILRAAYVLEKEAAI</sequence>
<evidence type="ECO:0000256" key="3">
    <source>
        <dbReference type="ARBA" id="ARBA00022741"/>
    </source>
</evidence>
<comment type="subunit">
    <text evidence="8">Heterotrimer of A, B and C subunits.</text>
</comment>
<evidence type="ECO:0000256" key="1">
    <source>
        <dbReference type="ARBA" id="ARBA00008069"/>
    </source>
</evidence>
<evidence type="ECO:0000313" key="10">
    <source>
        <dbReference type="EMBL" id="MBC8538055.1"/>
    </source>
</evidence>
<dbReference type="EMBL" id="JACRSS010000001">
    <property type="protein sequence ID" value="MBC8538055.1"/>
    <property type="molecule type" value="Genomic_DNA"/>
</dbReference>
<accession>A0A926HWI4</accession>
<dbReference type="GO" id="GO:0006412">
    <property type="term" value="P:translation"/>
    <property type="evidence" value="ECO:0007669"/>
    <property type="project" value="UniProtKB-UniRule"/>
</dbReference>
<reference evidence="10" key="1">
    <citation type="submission" date="2020-08" db="EMBL/GenBank/DDBJ databases">
        <title>Genome public.</title>
        <authorList>
            <person name="Liu C."/>
            <person name="Sun Q."/>
        </authorList>
    </citation>
    <scope>NUCLEOTIDE SEQUENCE</scope>
    <source>
        <strain evidence="10">NSJ-63</strain>
    </source>
</reference>
<keyword evidence="3 8" id="KW-0547">Nucleotide-binding</keyword>
<evidence type="ECO:0000256" key="5">
    <source>
        <dbReference type="ARBA" id="ARBA00022917"/>
    </source>
</evidence>
<dbReference type="InterPro" id="IPR004412">
    <property type="entry name" value="GatA"/>
</dbReference>
<dbReference type="GO" id="GO:0005524">
    <property type="term" value="F:ATP binding"/>
    <property type="evidence" value="ECO:0007669"/>
    <property type="project" value="UniProtKB-KW"/>
</dbReference>
<dbReference type="InterPro" id="IPR020556">
    <property type="entry name" value="Amidase_CS"/>
</dbReference>
<gene>
    <name evidence="8 10" type="primary">gatA</name>
    <name evidence="10" type="ORF">H8693_03805</name>
</gene>
<comment type="similarity">
    <text evidence="1 8">Belongs to the amidase family. GatA subfamily.</text>
</comment>
<dbReference type="Proteomes" id="UP000617951">
    <property type="component" value="Unassembled WGS sequence"/>
</dbReference>
<dbReference type="PANTHER" id="PTHR11895:SF151">
    <property type="entry name" value="GLUTAMYL-TRNA(GLN) AMIDOTRANSFERASE SUBUNIT A"/>
    <property type="match status" value="1"/>
</dbReference>
<evidence type="ECO:0000256" key="6">
    <source>
        <dbReference type="ARBA" id="ARBA00025295"/>
    </source>
</evidence>
<dbReference type="InterPro" id="IPR036928">
    <property type="entry name" value="AS_sf"/>
</dbReference>
<dbReference type="InterPro" id="IPR000120">
    <property type="entry name" value="Amidase"/>
</dbReference>